<dbReference type="EMBL" id="JAUNZN010000009">
    <property type="protein sequence ID" value="KAK4815358.1"/>
    <property type="molecule type" value="Genomic_DNA"/>
</dbReference>
<sequence>MEATDLESSYILVTSKWSTTSNLKQEWVFVGEKSPLKPFGAVDVVYLDFSKAFDTVSHSILLEKLAAHGLDGCTLRWVKNCLDGRAQRQYSLSLS</sequence>
<keyword evidence="2" id="KW-1185">Reference proteome</keyword>
<organism evidence="1 2">
    <name type="scientific">Mycteria americana</name>
    <name type="common">Wood stork</name>
    <dbReference type="NCBI Taxonomy" id="33587"/>
    <lineage>
        <taxon>Eukaryota</taxon>
        <taxon>Metazoa</taxon>
        <taxon>Chordata</taxon>
        <taxon>Craniata</taxon>
        <taxon>Vertebrata</taxon>
        <taxon>Euteleostomi</taxon>
        <taxon>Archelosauria</taxon>
        <taxon>Archosauria</taxon>
        <taxon>Dinosauria</taxon>
        <taxon>Saurischia</taxon>
        <taxon>Theropoda</taxon>
        <taxon>Coelurosauria</taxon>
        <taxon>Aves</taxon>
        <taxon>Neognathae</taxon>
        <taxon>Neoaves</taxon>
        <taxon>Aequornithes</taxon>
        <taxon>Ciconiiformes</taxon>
        <taxon>Ciconiidae</taxon>
        <taxon>Mycteria</taxon>
    </lineage>
</organism>
<dbReference type="Proteomes" id="UP001333110">
    <property type="component" value="Unassembled WGS sequence"/>
</dbReference>
<gene>
    <name evidence="1" type="ORF">QYF61_001346</name>
</gene>
<accession>A0AAN7S1T0</accession>
<reference evidence="1 2" key="1">
    <citation type="journal article" date="2023" name="J. Hered.">
        <title>Chromosome-level genome of the wood stork (Mycteria americana) provides insight into avian chromosome evolution.</title>
        <authorList>
            <person name="Flamio R. Jr."/>
            <person name="Ramstad K.M."/>
        </authorList>
    </citation>
    <scope>NUCLEOTIDE SEQUENCE [LARGE SCALE GENOMIC DNA]</scope>
    <source>
        <strain evidence="1">JAX WOST 10</strain>
    </source>
</reference>
<evidence type="ECO:0000313" key="2">
    <source>
        <dbReference type="Proteomes" id="UP001333110"/>
    </source>
</evidence>
<evidence type="ECO:0000313" key="1">
    <source>
        <dbReference type="EMBL" id="KAK4815358.1"/>
    </source>
</evidence>
<evidence type="ECO:0008006" key="3">
    <source>
        <dbReference type="Google" id="ProtNLM"/>
    </source>
</evidence>
<name>A0AAN7S1T0_MYCAM</name>
<comment type="caution">
    <text evidence="1">The sequence shown here is derived from an EMBL/GenBank/DDBJ whole genome shotgun (WGS) entry which is preliminary data.</text>
</comment>
<dbReference type="PANTHER" id="PTHR33332">
    <property type="entry name" value="REVERSE TRANSCRIPTASE DOMAIN-CONTAINING PROTEIN"/>
    <property type="match status" value="1"/>
</dbReference>
<proteinExistence type="predicted"/>
<protein>
    <recommendedName>
        <fullName evidence="3">Reverse transcriptase domain-containing protein</fullName>
    </recommendedName>
</protein>
<dbReference type="AlphaFoldDB" id="A0AAN7S1T0"/>